<comment type="similarity">
    <text evidence="1">Belongs to the beta/gamma-crystallin family.</text>
</comment>
<comment type="caution">
    <text evidence="4">The sequence shown here is derived from an EMBL/GenBank/DDBJ whole genome shotgun (WGS) entry which is preliminary data.</text>
</comment>
<feature type="domain" description="Beta/gamma crystallin 'Greek key'" evidence="3">
    <location>
        <begin position="66"/>
        <end position="105"/>
    </location>
</feature>
<organism evidence="4 5">
    <name type="scientific">Christiangramia gaetbulicola</name>
    <dbReference type="NCBI Taxonomy" id="703340"/>
    <lineage>
        <taxon>Bacteria</taxon>
        <taxon>Pseudomonadati</taxon>
        <taxon>Bacteroidota</taxon>
        <taxon>Flavobacteriia</taxon>
        <taxon>Flavobacteriales</taxon>
        <taxon>Flavobacteriaceae</taxon>
        <taxon>Christiangramia</taxon>
    </lineage>
</organism>
<dbReference type="InterPro" id="IPR011024">
    <property type="entry name" value="G_crystallin-like"/>
</dbReference>
<accession>A0A2T6AGV0</accession>
<dbReference type="OrthoDB" id="954626at2"/>
<dbReference type="Proteomes" id="UP000244174">
    <property type="component" value="Unassembled WGS sequence"/>
</dbReference>
<protein>
    <submittedName>
        <fullName evidence="4">Beta/gamma crystallin</fullName>
    </submittedName>
</protein>
<dbReference type="AlphaFoldDB" id="A0A2T6AGV0"/>
<evidence type="ECO:0000259" key="3">
    <source>
        <dbReference type="PROSITE" id="PS50915"/>
    </source>
</evidence>
<evidence type="ECO:0000313" key="4">
    <source>
        <dbReference type="EMBL" id="PTX43039.1"/>
    </source>
</evidence>
<sequence length="320" mass="36322">MKKVAFLILLFYFTGITTSVGQDYITVYKDCDFKGSSSRLYIGQYGFRDLGVGNDQISSIDIPRGMRVIVYQDDGFRGGSEEFEGSQTCLSGSWNDKISSLRVERIYSGSSKKYNNNNSNRNSNAVSLYTDCDFRGEVSSYTATGSWNSKDAFRNDQISSIRVPRGMQITVYTDDRQRGRSRTFTSDVRCLTEYGLNDNISSITIERINNRGRSYNNSNYSNNKKGYNNYRNNNQAVLYRDCDYGGASQSFGQGAYAMNRLSQIGNDRLSSIRLPYGWEAVLFKDDNFRGESTTIYRDTNCLSSSFNDKVSSIIIRQTQR</sequence>
<dbReference type="RefSeq" id="WP_108171500.1">
    <property type="nucleotide sequence ID" value="NZ_QBKQ01000002.1"/>
</dbReference>
<dbReference type="SUPFAM" id="SSF49695">
    <property type="entry name" value="gamma-Crystallin-like"/>
    <property type="match status" value="3"/>
</dbReference>
<proteinExistence type="inferred from homology"/>
<evidence type="ECO:0000256" key="2">
    <source>
        <dbReference type="ARBA" id="ARBA00022737"/>
    </source>
</evidence>
<dbReference type="EMBL" id="QBKQ01000002">
    <property type="protein sequence ID" value="PTX43039.1"/>
    <property type="molecule type" value="Genomic_DNA"/>
</dbReference>
<keyword evidence="5" id="KW-1185">Reference proteome</keyword>
<dbReference type="SMART" id="SM00247">
    <property type="entry name" value="XTALbg"/>
    <property type="match status" value="3"/>
</dbReference>
<reference evidence="4 5" key="1">
    <citation type="submission" date="2018-04" db="EMBL/GenBank/DDBJ databases">
        <title>Genomic Encyclopedia of Archaeal and Bacterial Type Strains, Phase II (KMG-II): from individual species to whole genera.</title>
        <authorList>
            <person name="Goeker M."/>
        </authorList>
    </citation>
    <scope>NUCLEOTIDE SEQUENCE [LARGE SCALE GENOMIC DNA]</scope>
    <source>
        <strain evidence="4 5">DSM 23082</strain>
    </source>
</reference>
<dbReference type="InterPro" id="IPR001064">
    <property type="entry name" value="Beta/gamma_crystallin"/>
</dbReference>
<gene>
    <name evidence="4" type="ORF">C8P64_1565</name>
</gene>
<evidence type="ECO:0000256" key="1">
    <source>
        <dbReference type="ARBA" id="ARBA00009646"/>
    </source>
</evidence>
<dbReference type="Gene3D" id="2.60.20.10">
    <property type="entry name" value="Crystallins"/>
    <property type="match status" value="3"/>
</dbReference>
<keyword evidence="2" id="KW-0677">Repeat</keyword>
<evidence type="ECO:0000313" key="5">
    <source>
        <dbReference type="Proteomes" id="UP000244174"/>
    </source>
</evidence>
<name>A0A2T6AGV0_9FLAO</name>
<dbReference type="PROSITE" id="PS50915">
    <property type="entry name" value="CRYSTALLIN_BETA_GAMMA"/>
    <property type="match status" value="1"/>
</dbReference>